<comment type="similarity">
    <text evidence="2 11 12">Belongs to the peptidase S8 family.</text>
</comment>
<accession>A0A495K6W8</accession>
<evidence type="ECO:0000313" key="15">
    <source>
        <dbReference type="EMBL" id="RKR96239.1"/>
    </source>
</evidence>
<comment type="caution">
    <text evidence="15">The sequence shown here is derived from an EMBL/GenBank/DDBJ whole genome shotgun (WGS) entry which is preliminary data.</text>
</comment>
<dbReference type="InterPro" id="IPR023834">
    <property type="entry name" value="T7SS_pept_S8A_mycosin"/>
</dbReference>
<dbReference type="InterPro" id="IPR023828">
    <property type="entry name" value="Peptidase_S8_Ser-AS"/>
</dbReference>
<sequence length="480" mass="49547">MSASASTRFHPRPTSTRVRIAALSAVGFLVVLASMPVPAHGITPPSIDPRALIRDAPVGPPEPTEQDTLCAEPVLSPGTDPQVPSAAQTMMRLPDAWRFSRGAGQKIAVIDTGVTRHPRLPRLTAGGDYVARTDGTQDCDGHGTLVAGIIAAVPSPDDAFSGVAPESSIIAIRQSSAAFVAKDRRSETRDKTTVGTGFGTVQTLAHAVVRAVNLGADVINISEVACGPAGGDLHDAQLGAAVKYAFDRDVVVVAAAGNLVSNSQCAQQNPPPDPADPDLAGWDTVTTVASPAWYTPYVLSVAAVDSVGGAPAPFSLAGPWVGVAAPGTAIVSLDSARGSRRIVDAQSTEKGPVRVEGTSFAAPYVAGVAALVRSRFPELSAAEVIERITRTAHSPGTGRDNTVGHGVVDPVAALTYELPPEKSDWTASQAIPPPVRPPVPDHSARTVAIIGGGVCAVILVAGWAVSLPARRLRRLEPEEY</sequence>
<dbReference type="PANTHER" id="PTHR42884:SF14">
    <property type="entry name" value="NEUROENDOCRINE CONVERTASE 1"/>
    <property type="match status" value="1"/>
</dbReference>
<dbReference type="GO" id="GO:0005886">
    <property type="term" value="C:plasma membrane"/>
    <property type="evidence" value="ECO:0007669"/>
    <property type="project" value="UniProtKB-SubCell"/>
</dbReference>
<evidence type="ECO:0000256" key="12">
    <source>
        <dbReference type="RuleBase" id="RU003355"/>
    </source>
</evidence>
<dbReference type="Gene3D" id="3.40.50.200">
    <property type="entry name" value="Peptidase S8/S53 domain"/>
    <property type="match status" value="1"/>
</dbReference>
<keyword evidence="6" id="KW-0732">Signal</keyword>
<evidence type="ECO:0000259" key="14">
    <source>
        <dbReference type="Pfam" id="PF00082"/>
    </source>
</evidence>
<evidence type="ECO:0000256" key="7">
    <source>
        <dbReference type="ARBA" id="ARBA00022801"/>
    </source>
</evidence>
<evidence type="ECO:0000256" key="13">
    <source>
        <dbReference type="SAM" id="Phobius"/>
    </source>
</evidence>
<dbReference type="InterPro" id="IPR022398">
    <property type="entry name" value="Peptidase_S8_His-AS"/>
</dbReference>
<dbReference type="GO" id="GO:0004252">
    <property type="term" value="F:serine-type endopeptidase activity"/>
    <property type="evidence" value="ECO:0007669"/>
    <property type="project" value="UniProtKB-UniRule"/>
</dbReference>
<dbReference type="InterPro" id="IPR023827">
    <property type="entry name" value="Peptidase_S8_Asp-AS"/>
</dbReference>
<evidence type="ECO:0000256" key="5">
    <source>
        <dbReference type="ARBA" id="ARBA00022692"/>
    </source>
</evidence>
<feature type="active site" description="Charge relay system" evidence="11">
    <location>
        <position position="359"/>
    </location>
</feature>
<dbReference type="InterPro" id="IPR036852">
    <property type="entry name" value="Peptidase_S8/S53_dom_sf"/>
</dbReference>
<gene>
    <name evidence="15" type="ORF">DFJ75_3082</name>
</gene>
<dbReference type="InterPro" id="IPR015500">
    <property type="entry name" value="Peptidase_S8_subtilisin-rel"/>
</dbReference>
<dbReference type="PROSITE" id="PS00138">
    <property type="entry name" value="SUBTILASE_SER"/>
    <property type="match status" value="1"/>
</dbReference>
<reference evidence="15 16" key="1">
    <citation type="submission" date="2018-10" db="EMBL/GenBank/DDBJ databases">
        <title>Sequencing the genomes of 1000 actinobacteria strains.</title>
        <authorList>
            <person name="Klenk H.-P."/>
        </authorList>
    </citation>
    <scope>NUCLEOTIDE SEQUENCE [LARGE SCALE GENOMIC DNA]</scope>
    <source>
        <strain evidence="15 16">DSM 44343</strain>
    </source>
</reference>
<dbReference type="PROSITE" id="PS51892">
    <property type="entry name" value="SUBTILASE"/>
    <property type="match status" value="1"/>
</dbReference>
<dbReference type="InterPro" id="IPR000209">
    <property type="entry name" value="Peptidase_S8/S53_dom"/>
</dbReference>
<evidence type="ECO:0000256" key="3">
    <source>
        <dbReference type="ARBA" id="ARBA00022475"/>
    </source>
</evidence>
<evidence type="ECO:0000256" key="8">
    <source>
        <dbReference type="ARBA" id="ARBA00022825"/>
    </source>
</evidence>
<dbReference type="PROSITE" id="PS00137">
    <property type="entry name" value="SUBTILASE_HIS"/>
    <property type="match status" value="1"/>
</dbReference>
<dbReference type="PANTHER" id="PTHR42884">
    <property type="entry name" value="PROPROTEIN CONVERTASE SUBTILISIN/KEXIN-RELATED"/>
    <property type="match status" value="1"/>
</dbReference>
<dbReference type="Pfam" id="PF00082">
    <property type="entry name" value="Peptidase_S8"/>
    <property type="match status" value="1"/>
</dbReference>
<keyword evidence="9 13" id="KW-1133">Transmembrane helix</keyword>
<keyword evidence="7 11" id="KW-0378">Hydrolase</keyword>
<feature type="active site" description="Charge relay system" evidence="11">
    <location>
        <position position="142"/>
    </location>
</feature>
<evidence type="ECO:0000256" key="1">
    <source>
        <dbReference type="ARBA" id="ARBA00004162"/>
    </source>
</evidence>
<keyword evidence="5 13" id="KW-0812">Transmembrane</keyword>
<dbReference type="AlphaFoldDB" id="A0A495K6W8"/>
<comment type="subcellular location">
    <subcellularLocation>
        <location evidence="1">Cell membrane</location>
        <topology evidence="1">Single-pass membrane protein</topology>
    </subcellularLocation>
</comment>
<dbReference type="SUPFAM" id="SSF52743">
    <property type="entry name" value="Subtilisin-like"/>
    <property type="match status" value="1"/>
</dbReference>
<dbReference type="Proteomes" id="UP000274762">
    <property type="component" value="Unassembled WGS sequence"/>
</dbReference>
<keyword evidence="8 11" id="KW-0720">Serine protease</keyword>
<evidence type="ECO:0000256" key="2">
    <source>
        <dbReference type="ARBA" id="ARBA00011073"/>
    </source>
</evidence>
<organism evidence="15 16">
    <name type="scientific">Williamsia marianensis</name>
    <dbReference type="NCBI Taxonomy" id="85044"/>
    <lineage>
        <taxon>Bacteria</taxon>
        <taxon>Bacillati</taxon>
        <taxon>Actinomycetota</taxon>
        <taxon>Actinomycetes</taxon>
        <taxon>Mycobacteriales</taxon>
        <taxon>Nocardiaceae</taxon>
        <taxon>Williamsia</taxon>
    </lineage>
</organism>
<evidence type="ECO:0000313" key="16">
    <source>
        <dbReference type="Proteomes" id="UP000274762"/>
    </source>
</evidence>
<evidence type="ECO:0000256" key="6">
    <source>
        <dbReference type="ARBA" id="ARBA00022729"/>
    </source>
</evidence>
<dbReference type="NCBIfam" id="TIGR03921">
    <property type="entry name" value="T7SS_mycosin"/>
    <property type="match status" value="1"/>
</dbReference>
<feature type="domain" description="Peptidase S8/S53" evidence="14">
    <location>
        <begin position="102"/>
        <end position="406"/>
    </location>
</feature>
<evidence type="ECO:0000256" key="11">
    <source>
        <dbReference type="PROSITE-ProRule" id="PRU01240"/>
    </source>
</evidence>
<evidence type="ECO:0000256" key="10">
    <source>
        <dbReference type="ARBA" id="ARBA00023136"/>
    </source>
</evidence>
<feature type="transmembrane region" description="Helical" evidence="13">
    <location>
        <begin position="446"/>
        <end position="465"/>
    </location>
</feature>
<proteinExistence type="inferred from homology"/>
<keyword evidence="4 11" id="KW-0645">Protease</keyword>
<keyword evidence="10 13" id="KW-0472">Membrane</keyword>
<evidence type="ECO:0000256" key="9">
    <source>
        <dbReference type="ARBA" id="ARBA00022989"/>
    </source>
</evidence>
<name>A0A495K6W8_WILMA</name>
<dbReference type="EMBL" id="RBKV01000001">
    <property type="protein sequence ID" value="RKR96239.1"/>
    <property type="molecule type" value="Genomic_DNA"/>
</dbReference>
<dbReference type="PROSITE" id="PS00136">
    <property type="entry name" value="SUBTILASE_ASP"/>
    <property type="match status" value="1"/>
</dbReference>
<protein>
    <submittedName>
        <fullName evidence="15">Membrane-anchored mycosin MYCP</fullName>
    </submittedName>
</protein>
<dbReference type="PRINTS" id="PR00723">
    <property type="entry name" value="SUBTILISIN"/>
</dbReference>
<feature type="active site" description="Charge relay system" evidence="11">
    <location>
        <position position="111"/>
    </location>
</feature>
<keyword evidence="3" id="KW-1003">Cell membrane</keyword>
<dbReference type="GO" id="GO:0016485">
    <property type="term" value="P:protein processing"/>
    <property type="evidence" value="ECO:0007669"/>
    <property type="project" value="TreeGrafter"/>
</dbReference>
<evidence type="ECO:0000256" key="4">
    <source>
        <dbReference type="ARBA" id="ARBA00022670"/>
    </source>
</evidence>